<keyword evidence="2" id="KW-1185">Reference proteome</keyword>
<proteinExistence type="predicted"/>
<organism evidence="1 2">
    <name type="scientific">Mycena chlorophos</name>
    <name type="common">Agaric fungus</name>
    <name type="synonym">Agaricus chlorophos</name>
    <dbReference type="NCBI Taxonomy" id="658473"/>
    <lineage>
        <taxon>Eukaryota</taxon>
        <taxon>Fungi</taxon>
        <taxon>Dikarya</taxon>
        <taxon>Basidiomycota</taxon>
        <taxon>Agaricomycotina</taxon>
        <taxon>Agaricomycetes</taxon>
        <taxon>Agaricomycetidae</taxon>
        <taxon>Agaricales</taxon>
        <taxon>Marasmiineae</taxon>
        <taxon>Mycenaceae</taxon>
        <taxon>Mycena</taxon>
    </lineage>
</organism>
<evidence type="ECO:0000313" key="1">
    <source>
        <dbReference type="EMBL" id="GAT61397.1"/>
    </source>
</evidence>
<sequence>MADRFKTQLRRDFPTIFRTPDIPFDLTSGRDAILRRLFTFLCNRDKGPDVHLSVVGLKEELSSETLALEISVVGGTPQSREAVKAAQDESRLLFQRCGEDGRLAGMGWWAFVMCQECMDYSWVMLAPFEGVSLHMYRYPQVYMRKESE</sequence>
<reference evidence="1" key="1">
    <citation type="submission" date="2014-09" db="EMBL/GenBank/DDBJ databases">
        <title>Genome sequence of the luminous mushroom Mycena chlorophos for searching fungal bioluminescence genes.</title>
        <authorList>
            <person name="Tanaka Y."/>
            <person name="Kasuga D."/>
            <person name="Oba Y."/>
            <person name="Hase S."/>
            <person name="Sato K."/>
            <person name="Oba Y."/>
            <person name="Sakakibara Y."/>
        </authorList>
    </citation>
    <scope>NUCLEOTIDE SEQUENCE</scope>
</reference>
<protein>
    <submittedName>
        <fullName evidence="1">Uncharacterized protein</fullName>
    </submittedName>
</protein>
<name>A0ABQ0MDL9_MYCCL</name>
<dbReference type="Proteomes" id="UP000815677">
    <property type="component" value="Unassembled WGS sequence"/>
</dbReference>
<accession>A0ABQ0MDL9</accession>
<evidence type="ECO:0000313" key="2">
    <source>
        <dbReference type="Proteomes" id="UP000815677"/>
    </source>
</evidence>
<dbReference type="EMBL" id="DF850028">
    <property type="protein sequence ID" value="GAT61397.1"/>
    <property type="molecule type" value="Genomic_DNA"/>
</dbReference>
<gene>
    <name evidence="1" type="ORF">MCHLO_17421</name>
</gene>